<proteinExistence type="predicted"/>
<evidence type="ECO:0000256" key="1">
    <source>
        <dbReference type="SAM" id="Phobius"/>
    </source>
</evidence>
<keyword evidence="1" id="KW-0812">Transmembrane</keyword>
<evidence type="ECO:0000313" key="2">
    <source>
        <dbReference type="EMBL" id="ACV29318.1"/>
    </source>
</evidence>
<dbReference type="RefSeq" id="WP_015778217.1">
    <property type="nucleotide sequence ID" value="NC_013171.1"/>
</dbReference>
<keyword evidence="1" id="KW-0472">Membrane</keyword>
<dbReference type="AlphaFoldDB" id="C7RDQ5"/>
<dbReference type="KEGG" id="apr:Apre_1295"/>
<gene>
    <name evidence="2" type="ordered locus">Apre_1295</name>
</gene>
<sequence>MKFVRLLFLTLMYFILVELGTFLLKRKNKGFDFDQKKRSFLVICFALITNGLI</sequence>
<dbReference type="STRING" id="525919.Apre_1295"/>
<dbReference type="HOGENOM" id="CLU_3057937_0_0_9"/>
<dbReference type="Proteomes" id="UP000002294">
    <property type="component" value="Chromosome"/>
</dbReference>
<dbReference type="EMBL" id="CP001708">
    <property type="protein sequence ID" value="ACV29318.1"/>
    <property type="molecule type" value="Genomic_DNA"/>
</dbReference>
<feature type="transmembrane region" description="Helical" evidence="1">
    <location>
        <begin position="6"/>
        <end position="24"/>
    </location>
</feature>
<accession>C7RDQ5</accession>
<protein>
    <submittedName>
        <fullName evidence="2">Uncharacterized protein</fullName>
    </submittedName>
</protein>
<reference evidence="2 3" key="1">
    <citation type="journal article" date="2009" name="Stand. Genomic Sci.">
        <title>Complete genome sequence of Anaerococcus prevotii type strain (PC1).</title>
        <authorList>
            <person name="Labutti K."/>
            <person name="Pukall R."/>
            <person name="Steenblock K."/>
            <person name="Glavina Del Rio T."/>
            <person name="Tice H."/>
            <person name="Copeland A."/>
            <person name="Cheng J.F."/>
            <person name="Lucas S."/>
            <person name="Chen F."/>
            <person name="Nolan M."/>
            <person name="Bruce D."/>
            <person name="Goodwin L."/>
            <person name="Pitluck S."/>
            <person name="Ivanova N."/>
            <person name="Mavromatis K."/>
            <person name="Ovchinnikova G."/>
            <person name="Pati A."/>
            <person name="Chen A."/>
            <person name="Palaniappan K."/>
            <person name="Land M."/>
            <person name="Hauser L."/>
            <person name="Chang Y.J."/>
            <person name="Jeffries C.D."/>
            <person name="Chain P."/>
            <person name="Saunders E."/>
            <person name="Brettin T."/>
            <person name="Detter J.C."/>
            <person name="Han C."/>
            <person name="Goker M."/>
            <person name="Bristow J."/>
            <person name="Eisen J.A."/>
            <person name="Markowitz V."/>
            <person name="Hugenholtz P."/>
            <person name="Kyrpides N.C."/>
            <person name="Klenk H.P."/>
            <person name="Lapidus A."/>
        </authorList>
    </citation>
    <scope>NUCLEOTIDE SEQUENCE [LARGE SCALE GENOMIC DNA]</scope>
    <source>
        <strain evidence="3">ATCC 9321 / DSM 20548 / JCM 6508 / NCTC 11806 / PC1</strain>
    </source>
</reference>
<name>C7RDQ5_ANAPD</name>
<keyword evidence="3" id="KW-1185">Reference proteome</keyword>
<organism evidence="2 3">
    <name type="scientific">Anaerococcus prevotii (strain ATCC 9321 / DSM 20548 / JCM 6508 / NCTC 11806 / PC1)</name>
    <name type="common">Peptostreptococcus prevotii</name>
    <name type="synonym">Peptococcus prevotii</name>
    <dbReference type="NCBI Taxonomy" id="525919"/>
    <lineage>
        <taxon>Bacteria</taxon>
        <taxon>Bacillati</taxon>
        <taxon>Bacillota</taxon>
        <taxon>Tissierellia</taxon>
        <taxon>Tissierellales</taxon>
        <taxon>Peptoniphilaceae</taxon>
        <taxon>Anaerococcus</taxon>
    </lineage>
</organism>
<evidence type="ECO:0000313" key="3">
    <source>
        <dbReference type="Proteomes" id="UP000002294"/>
    </source>
</evidence>
<keyword evidence="1" id="KW-1133">Transmembrane helix</keyword>